<keyword evidence="1" id="KW-0812">Transmembrane</keyword>
<dbReference type="Proteomes" id="UP001362999">
    <property type="component" value="Unassembled WGS sequence"/>
</dbReference>
<gene>
    <name evidence="2" type="ORF">R3P38DRAFT_3539977</name>
</gene>
<reference evidence="2 3" key="1">
    <citation type="journal article" date="2024" name="J Genomics">
        <title>Draft genome sequencing and assembly of Favolaschia claudopus CIRM-BRFM 2984 isolated from oak limbs.</title>
        <authorList>
            <person name="Navarro D."/>
            <person name="Drula E."/>
            <person name="Chaduli D."/>
            <person name="Cazenave R."/>
            <person name="Ahrendt S."/>
            <person name="Wang J."/>
            <person name="Lipzen A."/>
            <person name="Daum C."/>
            <person name="Barry K."/>
            <person name="Grigoriev I.V."/>
            <person name="Favel A."/>
            <person name="Rosso M.N."/>
            <person name="Martin F."/>
        </authorList>
    </citation>
    <scope>NUCLEOTIDE SEQUENCE [LARGE SCALE GENOMIC DNA]</scope>
    <source>
        <strain evidence="2 3">CIRM-BRFM 2984</strain>
    </source>
</reference>
<accession>A0AAW0BAJ0</accession>
<keyword evidence="1" id="KW-1133">Transmembrane helix</keyword>
<feature type="transmembrane region" description="Helical" evidence="1">
    <location>
        <begin position="37"/>
        <end position="55"/>
    </location>
</feature>
<keyword evidence="1" id="KW-0472">Membrane</keyword>
<organism evidence="2 3">
    <name type="scientific">Favolaschia claudopus</name>
    <dbReference type="NCBI Taxonomy" id="2862362"/>
    <lineage>
        <taxon>Eukaryota</taxon>
        <taxon>Fungi</taxon>
        <taxon>Dikarya</taxon>
        <taxon>Basidiomycota</taxon>
        <taxon>Agaricomycotina</taxon>
        <taxon>Agaricomycetes</taxon>
        <taxon>Agaricomycetidae</taxon>
        <taxon>Agaricales</taxon>
        <taxon>Marasmiineae</taxon>
        <taxon>Mycenaceae</taxon>
        <taxon>Favolaschia</taxon>
    </lineage>
</organism>
<keyword evidence="3" id="KW-1185">Reference proteome</keyword>
<evidence type="ECO:0000256" key="1">
    <source>
        <dbReference type="SAM" id="Phobius"/>
    </source>
</evidence>
<comment type="caution">
    <text evidence="2">The sequence shown here is derived from an EMBL/GenBank/DDBJ whole genome shotgun (WGS) entry which is preliminary data.</text>
</comment>
<feature type="non-terminal residue" evidence="2">
    <location>
        <position position="1"/>
    </location>
</feature>
<dbReference type="AlphaFoldDB" id="A0AAW0BAJ0"/>
<name>A0AAW0BAJ0_9AGAR</name>
<dbReference type="EMBL" id="JAWWNJ010000037">
    <property type="protein sequence ID" value="KAK7022661.1"/>
    <property type="molecule type" value="Genomic_DNA"/>
</dbReference>
<proteinExistence type="predicted"/>
<sequence>ERARRQDRYLVSTLDSKCLLSTTITKNQSVLRMPPPLCCFLCTAAGAFMLFARGIPATTTRGDCEMSTTATAYNVPQPRSIQMPSTEHGGYKGMNIDLLFRHCVEEICVAGVDVDVGRICHSGEKLRSGEMLWTSVSGQERVKWGRMIFHARLRLGIQIPGVRVASACKGQSVQQLVQRSDGRRDTPAQIIVKFKFVCESEAKDTHESYSVFTNCRGRGNVNP</sequence>
<protein>
    <submittedName>
        <fullName evidence="2">Uncharacterized protein</fullName>
    </submittedName>
</protein>
<evidence type="ECO:0000313" key="2">
    <source>
        <dbReference type="EMBL" id="KAK7022661.1"/>
    </source>
</evidence>
<evidence type="ECO:0000313" key="3">
    <source>
        <dbReference type="Proteomes" id="UP001362999"/>
    </source>
</evidence>